<dbReference type="PANTHER" id="PTHR21705">
    <property type="entry name" value="RAI16 PROTEIN-RELATED"/>
    <property type="match status" value="1"/>
</dbReference>
<keyword evidence="2" id="KW-1185">Reference proteome</keyword>
<dbReference type="EMBL" id="CP033151">
    <property type="protein sequence ID" value="AYO43588.1"/>
    <property type="molecule type" value="Genomic_DNA"/>
</dbReference>
<gene>
    <name evidence="1" type="ORF">DNF11_2638</name>
</gene>
<evidence type="ECO:0000313" key="2">
    <source>
        <dbReference type="Proteomes" id="UP000269793"/>
    </source>
</evidence>
<dbReference type="InterPro" id="IPR019384">
    <property type="entry name" value="FHIP"/>
</dbReference>
<accession>A0A3G2S8Q8</accession>
<dbReference type="PANTHER" id="PTHR21705:SF11">
    <property type="entry name" value="FHIP FAMILY PROTEIN CG3558"/>
    <property type="match status" value="1"/>
</dbReference>
<name>A0A3G2S8Q8_MALR7</name>
<dbReference type="VEuPathDB" id="FungiDB:DNF11_2638"/>
<dbReference type="Proteomes" id="UP000269793">
    <property type="component" value="Chromosome IV"/>
</dbReference>
<dbReference type="Pfam" id="PF10257">
    <property type="entry name" value="RAI16-like"/>
    <property type="match status" value="1"/>
</dbReference>
<reference evidence="1 2" key="1">
    <citation type="submission" date="2018-10" db="EMBL/GenBank/DDBJ databases">
        <title>Complete genome sequence of Malassezia restricta CBS 7877.</title>
        <authorList>
            <person name="Morand S.C."/>
            <person name="Bertignac M."/>
            <person name="Iltis A."/>
            <person name="Kolder I."/>
            <person name="Pirovano W."/>
            <person name="Jourdain R."/>
            <person name="Clavaud C."/>
        </authorList>
    </citation>
    <scope>NUCLEOTIDE SEQUENCE [LARGE SCALE GENOMIC DNA]</scope>
    <source>
        <strain evidence="1 2">CBS 7877</strain>
    </source>
</reference>
<proteinExistence type="predicted"/>
<protein>
    <submittedName>
        <fullName evidence="1">Retinoic acid induced 16-like protein</fullName>
    </submittedName>
</protein>
<sequence>MRRASSATDAMQTCEREWHLLQSYISYHDIRAQHGLDDIAASMRRLCETIIHDEAQAPPHALGTCSAYLVENNILNDLVSLCLPDEPLGILNEFLRMCTTLVLHIHVPWFLANEGVAHALLQLLRSCNKKQQKPPGLVELVYALCARIHQQPDTLRVLVQLGAQLPKERPADRFPLMTCILRHITMNGPPGRHMCTSLVWVMHALLTLGTNHGAAWPALYFDQATCSDLAKSLNEAVTHAFNHLPQHLDASGPRSQETWVYDRFDKNVQWYASTVDIPCLGTFIDLLWLIQNLWRLGHAAKDGLIGDQVDQLLTEMTDQFKLRFVEACLEPAIHASLEEAPNEVSLYAMLCYLDVLLSIMEPCTPLSRCISLYSRSMSDLVTKGLQSPPPTVFCALQMSKTLSRWILWHDTTLGTSMRTHHTSMAFPLIAMAETCQTPRFRAAFSHRFLQHLLTVEQAMRDDPVYHDIPSLFHQQHLVYKPIDIIQQSALPSEHSLRPLTYKLRHFFSSSFEENLAVIETLGTLCRSPLLRLKGLIEGGHEEMDEDTLPIITFLLYTLYLQSRSLRKQIPEFDLHLEHRKIECLGHPLQEPLYDEDHSACPLFHTKSPEQGIMTLQNMFESGQWIPNTNLRTENPSYILDGVSMEKAWSTMVPVCPCDAPTRGPWSDDTIYEPIDVSLLHVLDNSIVLEEACLEMACILLLRDAWGIPS</sequence>
<dbReference type="OrthoDB" id="5350595at2759"/>
<dbReference type="AlphaFoldDB" id="A0A3G2S8Q8"/>
<organism evidence="1 2">
    <name type="scientific">Malassezia restricta (strain ATCC 96810 / NBRC 103918 / CBS 7877)</name>
    <name type="common">Seborrheic dermatitis infection agent</name>
    <dbReference type="NCBI Taxonomy" id="425264"/>
    <lineage>
        <taxon>Eukaryota</taxon>
        <taxon>Fungi</taxon>
        <taxon>Dikarya</taxon>
        <taxon>Basidiomycota</taxon>
        <taxon>Ustilaginomycotina</taxon>
        <taxon>Malasseziomycetes</taxon>
        <taxon>Malasseziales</taxon>
        <taxon>Malasseziaceae</taxon>
        <taxon>Malassezia</taxon>
    </lineage>
</organism>
<evidence type="ECO:0000313" key="1">
    <source>
        <dbReference type="EMBL" id="AYO43588.1"/>
    </source>
</evidence>